<proteinExistence type="predicted"/>
<gene>
    <name evidence="1" type="ORF">MS2017_1327</name>
</gene>
<accession>A0A3G3IMR4</accession>
<sequence length="106" mass="12584">MLFIYKDLIIDLVENSNDTKKIQEMVKNWEVPSYNDLKDGRGKHHNFEVYINGEGYIKNIFVVSERNCMYILGYLLMDALNIDKKSIYSNNKTTDYWNTLTEFLKT</sequence>
<organism evidence="1 2">
    <name type="scientific">Bathymodiolus thermophilus thioautotrophic gill symbiont</name>
    <dbReference type="NCBI Taxonomy" id="2360"/>
    <lineage>
        <taxon>Bacteria</taxon>
        <taxon>Pseudomonadati</taxon>
        <taxon>Pseudomonadota</taxon>
        <taxon>Gammaproteobacteria</taxon>
        <taxon>sulfur-oxidizing symbionts</taxon>
    </lineage>
</organism>
<evidence type="ECO:0000313" key="2">
    <source>
        <dbReference type="Proteomes" id="UP000278334"/>
    </source>
</evidence>
<evidence type="ECO:0000313" key="1">
    <source>
        <dbReference type="EMBL" id="AYQ57018.1"/>
    </source>
</evidence>
<dbReference type="AlphaFoldDB" id="A0A3G3IMR4"/>
<dbReference type="KEGG" id="bthg:MS2017_1327"/>
<reference evidence="1 2" key="1">
    <citation type="submission" date="2017-11" db="EMBL/GenBank/DDBJ databases">
        <title>Genome sequence of the bacterial symbiont EPR9N from a vent mussel Bathymodiolus thermophilus.</title>
        <authorList>
            <person name="Won Y.-J."/>
        </authorList>
    </citation>
    <scope>NUCLEOTIDE SEQUENCE [LARGE SCALE GENOMIC DNA]</scope>
    <source>
        <strain evidence="1 2">EPR9N</strain>
    </source>
</reference>
<dbReference type="Proteomes" id="UP000278334">
    <property type="component" value="Chromosome"/>
</dbReference>
<name>A0A3G3IMR4_9GAMM</name>
<dbReference type="EMBL" id="CP024634">
    <property type="protein sequence ID" value="AYQ57018.1"/>
    <property type="molecule type" value="Genomic_DNA"/>
</dbReference>
<protein>
    <submittedName>
        <fullName evidence="1">Uncharacterized protein</fullName>
    </submittedName>
</protein>